<feature type="domain" description="Vps53 N-terminal" evidence="8">
    <location>
        <begin position="15"/>
        <end position="409"/>
    </location>
</feature>
<evidence type="ECO:0000256" key="7">
    <source>
        <dbReference type="SAM" id="MobiDB-lite"/>
    </source>
</evidence>
<keyword evidence="11" id="KW-1185">Reference proteome</keyword>
<evidence type="ECO:0000256" key="2">
    <source>
        <dbReference type="ARBA" id="ARBA00004481"/>
    </source>
</evidence>
<evidence type="ECO:0000256" key="1">
    <source>
        <dbReference type="ARBA" id="ARBA00004150"/>
    </source>
</evidence>
<keyword evidence="4" id="KW-0967">Endosome</keyword>
<dbReference type="Gene3D" id="1.10.357.110">
    <property type="entry name" value="Vacuolar protein sorting-associated protein 53, C-terminus"/>
    <property type="match status" value="1"/>
</dbReference>
<dbReference type="STRING" id="747676.F4R388"/>
<dbReference type="Pfam" id="PF16854">
    <property type="entry name" value="VPS53_C"/>
    <property type="match status" value="1"/>
</dbReference>
<evidence type="ECO:0000313" key="11">
    <source>
        <dbReference type="Proteomes" id="UP000001072"/>
    </source>
</evidence>
<feature type="compositionally biased region" description="Polar residues" evidence="7">
    <location>
        <begin position="787"/>
        <end position="821"/>
    </location>
</feature>
<dbReference type="PANTHER" id="PTHR12820:SF0">
    <property type="entry name" value="VACUOLAR PROTEIN SORTING-ASSOCIATED PROTEIN 53 HOMOLOG"/>
    <property type="match status" value="1"/>
</dbReference>
<evidence type="ECO:0000259" key="9">
    <source>
        <dbReference type="Pfam" id="PF16854"/>
    </source>
</evidence>
<organism evidence="11">
    <name type="scientific">Melampsora larici-populina (strain 98AG31 / pathotype 3-4-7)</name>
    <name type="common">Poplar leaf rust fungus</name>
    <dbReference type="NCBI Taxonomy" id="747676"/>
    <lineage>
        <taxon>Eukaryota</taxon>
        <taxon>Fungi</taxon>
        <taxon>Dikarya</taxon>
        <taxon>Basidiomycota</taxon>
        <taxon>Pucciniomycotina</taxon>
        <taxon>Pucciniomycetes</taxon>
        <taxon>Pucciniales</taxon>
        <taxon>Melampsoraceae</taxon>
        <taxon>Melampsora</taxon>
    </lineage>
</organism>
<dbReference type="Pfam" id="PF04100">
    <property type="entry name" value="Vps53_N"/>
    <property type="match status" value="1"/>
</dbReference>
<dbReference type="GeneID" id="18934289"/>
<feature type="region of interest" description="Disordered" evidence="7">
    <location>
        <begin position="787"/>
        <end position="827"/>
    </location>
</feature>
<dbReference type="InterPro" id="IPR007234">
    <property type="entry name" value="Vps53_N"/>
</dbReference>
<dbReference type="InterPro" id="IPR031745">
    <property type="entry name" value="Vps53_C"/>
</dbReference>
<gene>
    <name evidence="10" type="primary">MlpVps53</name>
    <name evidence="10" type="ORF">MELLADRAFT_86743</name>
</gene>
<dbReference type="EMBL" id="GL883090">
    <property type="protein sequence ID" value="EGG13211.1"/>
    <property type="molecule type" value="Genomic_DNA"/>
</dbReference>
<accession>F4R388</accession>
<dbReference type="InterPro" id="IPR039766">
    <property type="entry name" value="Vps53"/>
</dbReference>
<reference evidence="11" key="1">
    <citation type="journal article" date="2011" name="Proc. Natl. Acad. Sci. U.S.A.">
        <title>Obligate biotrophy features unraveled by the genomic analysis of rust fungi.</title>
        <authorList>
            <person name="Duplessis S."/>
            <person name="Cuomo C.A."/>
            <person name="Lin Y.-C."/>
            <person name="Aerts A."/>
            <person name="Tisserant E."/>
            <person name="Veneault-Fourrey C."/>
            <person name="Joly D.L."/>
            <person name="Hacquard S."/>
            <person name="Amselem J."/>
            <person name="Cantarel B.L."/>
            <person name="Chiu R."/>
            <person name="Coutinho P.M."/>
            <person name="Feau N."/>
            <person name="Field M."/>
            <person name="Frey P."/>
            <person name="Gelhaye E."/>
            <person name="Goldberg J."/>
            <person name="Grabherr M.G."/>
            <person name="Kodira C.D."/>
            <person name="Kohler A."/>
            <person name="Kuees U."/>
            <person name="Lindquist E.A."/>
            <person name="Lucas S.M."/>
            <person name="Mago R."/>
            <person name="Mauceli E."/>
            <person name="Morin E."/>
            <person name="Murat C."/>
            <person name="Pangilinan J.L."/>
            <person name="Park R."/>
            <person name="Pearson M."/>
            <person name="Quesneville H."/>
            <person name="Rouhier N."/>
            <person name="Sakthikumar S."/>
            <person name="Salamov A.A."/>
            <person name="Schmutz J."/>
            <person name="Selles B."/>
            <person name="Shapiro H."/>
            <person name="Tanguay P."/>
            <person name="Tuskan G.A."/>
            <person name="Henrissat B."/>
            <person name="Van de Peer Y."/>
            <person name="Rouze P."/>
            <person name="Ellis J.G."/>
            <person name="Dodds P.N."/>
            <person name="Schein J.E."/>
            <person name="Zhong S."/>
            <person name="Hamelin R.C."/>
            <person name="Grigoriev I.V."/>
            <person name="Szabo L.J."/>
            <person name="Martin F."/>
        </authorList>
    </citation>
    <scope>NUCLEOTIDE SEQUENCE [LARGE SCALE GENOMIC DNA]</scope>
    <source>
        <strain evidence="11">98AG31 / pathotype 3-4-7</strain>
    </source>
</reference>
<dbReference type="InParanoid" id="F4R388"/>
<evidence type="ECO:0000256" key="3">
    <source>
        <dbReference type="ARBA" id="ARBA00008628"/>
    </source>
</evidence>
<evidence type="ECO:0000256" key="4">
    <source>
        <dbReference type="ARBA" id="ARBA00022753"/>
    </source>
</evidence>
<dbReference type="KEGG" id="mlr:MELLADRAFT_86743"/>
<dbReference type="RefSeq" id="XP_007404149.1">
    <property type="nucleotide sequence ID" value="XM_007404087.1"/>
</dbReference>
<evidence type="ECO:0000256" key="5">
    <source>
        <dbReference type="ARBA" id="ARBA00023034"/>
    </source>
</evidence>
<dbReference type="GO" id="GO:0000938">
    <property type="term" value="C:GARP complex"/>
    <property type="evidence" value="ECO:0007669"/>
    <property type="project" value="InterPro"/>
</dbReference>
<comment type="similarity">
    <text evidence="3">Belongs to the VPS53 family.</text>
</comment>
<name>F4R388_MELLP</name>
<evidence type="ECO:0000313" key="10">
    <source>
        <dbReference type="EMBL" id="EGG13211.1"/>
    </source>
</evidence>
<dbReference type="InterPro" id="IPR038260">
    <property type="entry name" value="Vps53_C_sf"/>
</dbReference>
<evidence type="ECO:0000259" key="8">
    <source>
        <dbReference type="Pfam" id="PF04100"/>
    </source>
</evidence>
<dbReference type="PANTHER" id="PTHR12820">
    <property type="entry name" value="VACUOLAR SORTING PROTEIN 53"/>
    <property type="match status" value="1"/>
</dbReference>
<feature type="domain" description="Vps53 C-terminal" evidence="9">
    <location>
        <begin position="653"/>
        <end position="735"/>
    </location>
</feature>
<dbReference type="GO" id="GO:0005829">
    <property type="term" value="C:cytosol"/>
    <property type="evidence" value="ECO:0007669"/>
    <property type="project" value="GOC"/>
</dbReference>
<comment type="subcellular location">
    <subcellularLocation>
        <location evidence="2">Endosome membrane</location>
        <topology evidence="2">Peripheral membrane protein</topology>
    </subcellularLocation>
    <subcellularLocation>
        <location evidence="1">Golgi apparatus</location>
        <location evidence="1">trans-Golgi network membrane</location>
        <topology evidence="1">Peripheral membrane protein</topology>
    </subcellularLocation>
</comment>
<dbReference type="OrthoDB" id="10261632at2759"/>
<protein>
    <submittedName>
        <fullName evidence="10">GARP complex subunit Vps53</fullName>
    </submittedName>
</protein>
<dbReference type="GO" id="GO:0010008">
    <property type="term" value="C:endosome membrane"/>
    <property type="evidence" value="ECO:0007669"/>
    <property type="project" value="UniProtKB-SubCell"/>
</dbReference>
<sequence>MTEEVDLLDSHEIQIEDAINELCPEESSLSNLPLLQILLRQRILECTQRTSLLRSELENTCDEDGIGIEAEGSTTAEARVTRIQEGIGALLTTLATIRSSSTESQSVVESITKEIRSLDLAKANIESAVVGLRRFGMLVNAFDQLARVAKGKRYREAASALQAVRQLSSHLHDLSTSVPRVAALFKAVQEIQGLLRRTIMDEFIAAKMDLLAIGLDRFEHKSMVLNKTQLIDSCLVVEALGDDAKNSLIEWYTTFQLREYRRIFSGQLSEAGQLDNITRRYAWFKRLLKNHEDDLNGGGGAKIFPESWQVGVSLCGQFGEVTREDLKSVLARSRSSLTVELLLDALQTTTSFEREMSQKFGMPYETIASRSKSTQVGSATPIRTAFESYLGIFVDAQDHALSEMFVRFRASKPKPSDFINSTDQETSTSLIQSSTELFHFYRQTLDRCASLSNRTPFLELYKVYQKWLRVYSEEILTVHSLNSQDLGRTSVEFNRISMDVNRLVNVPNLLCTCLVLNTAEYCAETSGQLQIRLKDNIDVEFKESVSLESEQDLFRGNISMAISSLLKELERACETGFTSMLRSTWKELEFVSSESPYTNELVSAITLVVNIVKQHLEQKKYVRSFCDKVVGNLILKFTQTIVKCRPIPMIAAEQIILDLQVIKSCLLTLPQIDPEVPIPMAYTKNVLKSVGRLDRLLKVILINEEPAEEFVKNYLLLIPCQSFSDFQKVLDLKGVKRHEQNNLLDVFLSKTSLQSDLDDTSFISSLDMNPEMMSTISSTNLLQFSGLSRETSRSSTPNKSSQSNPLIHSSSVGLSPESNLESHGGSKALSDFRRFGQKLGMGLRFSRETKHNDGN</sequence>
<dbReference type="HOGENOM" id="CLU_007339_0_0_1"/>
<dbReference type="eggNOG" id="KOG2180">
    <property type="taxonomic scope" value="Eukaryota"/>
</dbReference>
<evidence type="ECO:0000256" key="6">
    <source>
        <dbReference type="ARBA" id="ARBA00023136"/>
    </source>
</evidence>
<dbReference type="GO" id="GO:0042147">
    <property type="term" value="P:retrograde transport, endosome to Golgi"/>
    <property type="evidence" value="ECO:0007669"/>
    <property type="project" value="InterPro"/>
</dbReference>
<proteinExistence type="inferred from homology"/>
<dbReference type="Proteomes" id="UP000001072">
    <property type="component" value="Unassembled WGS sequence"/>
</dbReference>
<dbReference type="AlphaFoldDB" id="F4R388"/>
<dbReference type="VEuPathDB" id="FungiDB:MELLADRAFT_86743"/>
<keyword evidence="5" id="KW-0333">Golgi apparatus</keyword>
<dbReference type="FunCoup" id="F4R388">
    <property type="interactions" value="449"/>
</dbReference>
<keyword evidence="6" id="KW-0472">Membrane</keyword>